<dbReference type="AlphaFoldDB" id="A0A7J0BX86"/>
<dbReference type="EC" id="4.1.99.29" evidence="4"/>
<comment type="similarity">
    <text evidence="4">Belongs to the MqnA/MqnD family. MqnD subfamily.</text>
</comment>
<evidence type="ECO:0000256" key="4">
    <source>
        <dbReference type="HAMAP-Rule" id="MF_00996"/>
    </source>
</evidence>
<dbReference type="GO" id="GO:0016830">
    <property type="term" value="F:carbon-carbon lyase activity"/>
    <property type="evidence" value="ECO:0007669"/>
    <property type="project" value="UniProtKB-UniRule"/>
</dbReference>
<dbReference type="CDD" id="cd13635">
    <property type="entry name" value="PBP2_Ttha1568_Mqnd"/>
    <property type="match status" value="1"/>
</dbReference>
<comment type="function">
    <text evidence="4">Catalyzes the conversion of cyclic dehypoxanthine futalosine (cyclic DHFL) into 1,4-dihydroxy-6-naphthoate, a step in the biosynthesis of menaquinone (MK, vitamin K2).</text>
</comment>
<dbReference type="HAMAP" id="MF_00996">
    <property type="entry name" value="MqnD"/>
    <property type="match status" value="1"/>
</dbReference>
<accession>A0A7J0BX86</accession>
<reference evidence="5 6" key="1">
    <citation type="submission" date="2020-05" db="EMBL/GenBank/DDBJ databases">
        <title>Draft genome sequence of Desulfovibrio psychrotolerans JS1T.</title>
        <authorList>
            <person name="Ueno A."/>
            <person name="Tamazawa S."/>
            <person name="Tamamura S."/>
            <person name="Murakami T."/>
            <person name="Kiyama T."/>
            <person name="Inomata H."/>
            <person name="Amano Y."/>
            <person name="Miyakawa K."/>
            <person name="Tamaki H."/>
            <person name="Naganuma T."/>
            <person name="Kaneko K."/>
        </authorList>
    </citation>
    <scope>NUCLEOTIDE SEQUENCE [LARGE SCALE GENOMIC DNA]</scope>
    <source>
        <strain evidence="5 6">JS1</strain>
    </source>
</reference>
<evidence type="ECO:0000256" key="3">
    <source>
        <dbReference type="ARBA" id="ARBA00023239"/>
    </source>
</evidence>
<sequence>MQRFELGISPCPNDTFIFYALANGRVDLPFPVSMFMADVEQLNARARRGDIAATKLSVAAMVDAMDEYILLRAGGALGFGCGPLLVARENRCVSSIVNERIAIPGSMTTANLLLSLHGVHKGERVEMVFDEIMPAVARGDVAAGLVIHEGRFTYGRYGLEQLFDLGRWWEDTTGLPIPLGAIAVRRDAGEEAAFALEHAIRRSLAFVRQHPEEARGYIKSHAQEMDDAVIDRHIATFVNDFSMELGEAGQQAIRILLEKAFHTAGRPMPRRPLFVGEA</sequence>
<dbReference type="UniPathway" id="UPA00079"/>
<dbReference type="Gene3D" id="3.40.190.10">
    <property type="entry name" value="Periplasmic binding protein-like II"/>
    <property type="match status" value="2"/>
</dbReference>
<keyword evidence="2 4" id="KW-0474">Menaquinone biosynthesis</keyword>
<protein>
    <recommendedName>
        <fullName evidence="4">1,4-dihydroxy-6-naphtoate synthase</fullName>
        <ecNumber evidence="4">4.1.99.29</ecNumber>
    </recommendedName>
    <alternativeName>
        <fullName evidence="4">Menaquinone biosynthetic enzyme MqnD</fullName>
    </alternativeName>
</protein>
<dbReference type="PANTHER" id="PTHR37167">
    <property type="entry name" value="1,4-DIHYDROXY-6-NAPHTOATE SYNTHASE"/>
    <property type="match status" value="1"/>
</dbReference>
<comment type="catalytic activity">
    <reaction evidence="4">
        <text>cyclic dehypoxanthinylfutalosinate = 1,4-dihydroxy-6-naphthoate + dihydroxyacetone</text>
        <dbReference type="Rhea" id="RHEA:33087"/>
        <dbReference type="ChEBI" id="CHEBI:16016"/>
        <dbReference type="ChEBI" id="CHEBI:64254"/>
        <dbReference type="ChEBI" id="CHEBI:64270"/>
        <dbReference type="EC" id="4.1.99.29"/>
    </reaction>
</comment>
<comment type="pathway">
    <text evidence="1 4">Quinol/quinone metabolism; menaquinone biosynthesis.</text>
</comment>
<dbReference type="RefSeq" id="WP_174410174.1">
    <property type="nucleotide sequence ID" value="NZ_BLVP01000008.1"/>
</dbReference>
<evidence type="ECO:0000256" key="2">
    <source>
        <dbReference type="ARBA" id="ARBA00022428"/>
    </source>
</evidence>
<gene>
    <name evidence="4 5" type="primary">mqnD</name>
    <name evidence="5" type="ORF">DSM19430T_22780</name>
</gene>
<dbReference type="PANTHER" id="PTHR37167:SF1">
    <property type="entry name" value="1,4-DIHYDROXY-6-NAPHTOATE SYNTHASE"/>
    <property type="match status" value="1"/>
</dbReference>
<keyword evidence="3 4" id="KW-0456">Lyase</keyword>
<dbReference type="GO" id="GO:0009234">
    <property type="term" value="P:menaquinone biosynthetic process"/>
    <property type="evidence" value="ECO:0007669"/>
    <property type="project" value="UniProtKB-UniRule"/>
</dbReference>
<name>A0A7J0BX86_9BACT</name>
<dbReference type="SUPFAM" id="SSF53850">
    <property type="entry name" value="Periplasmic binding protein-like II"/>
    <property type="match status" value="1"/>
</dbReference>
<proteinExistence type="inferred from homology"/>
<feature type="binding site" evidence="4">
    <location>
        <begin position="109"/>
        <end position="110"/>
    </location>
    <ligand>
        <name>substrate</name>
    </ligand>
</feature>
<keyword evidence="6" id="KW-1185">Reference proteome</keyword>
<dbReference type="Pfam" id="PF02621">
    <property type="entry name" value="VitK2_biosynth"/>
    <property type="match status" value="1"/>
</dbReference>
<comment type="caution">
    <text evidence="5">The sequence shown here is derived from an EMBL/GenBank/DDBJ whole genome shotgun (WGS) entry which is preliminary data.</text>
</comment>
<evidence type="ECO:0000256" key="1">
    <source>
        <dbReference type="ARBA" id="ARBA00004863"/>
    </source>
</evidence>
<dbReference type="InterPro" id="IPR003773">
    <property type="entry name" value="Menaquinone_biosynth"/>
</dbReference>
<organism evidence="5 6">
    <name type="scientific">Desulfovibrio psychrotolerans</name>
    <dbReference type="NCBI Taxonomy" id="415242"/>
    <lineage>
        <taxon>Bacteria</taxon>
        <taxon>Pseudomonadati</taxon>
        <taxon>Thermodesulfobacteriota</taxon>
        <taxon>Desulfovibrionia</taxon>
        <taxon>Desulfovibrionales</taxon>
        <taxon>Desulfovibrionaceae</taxon>
        <taxon>Desulfovibrio</taxon>
    </lineage>
</organism>
<dbReference type="InterPro" id="IPR030869">
    <property type="entry name" value="MqnD"/>
</dbReference>
<evidence type="ECO:0000313" key="5">
    <source>
        <dbReference type="EMBL" id="GFM37594.1"/>
    </source>
</evidence>
<feature type="binding site" evidence="4">
    <location>
        <begin position="55"/>
        <end position="57"/>
    </location>
    <ligand>
        <name>substrate</name>
    </ligand>
</feature>
<dbReference type="EMBL" id="BLVP01000008">
    <property type="protein sequence ID" value="GFM37594.1"/>
    <property type="molecule type" value="Genomic_DNA"/>
</dbReference>
<evidence type="ECO:0000313" key="6">
    <source>
        <dbReference type="Proteomes" id="UP000503820"/>
    </source>
</evidence>
<feature type="active site" description="Proton acceptor" evidence="4">
    <location>
        <position position="148"/>
    </location>
</feature>
<dbReference type="Proteomes" id="UP000503820">
    <property type="component" value="Unassembled WGS sequence"/>
</dbReference>